<reference evidence="3 4" key="1">
    <citation type="submission" date="2023-03" db="EMBL/GenBank/DDBJ databases">
        <title>High recombination rates correlate with genetic variation in Cardiocondyla obscurior ants.</title>
        <authorList>
            <person name="Errbii M."/>
        </authorList>
    </citation>
    <scope>NUCLEOTIDE SEQUENCE [LARGE SCALE GENOMIC DNA]</scope>
    <source>
        <strain evidence="3">Alpha-2009</strain>
        <tissue evidence="3">Whole body</tissue>
    </source>
</reference>
<dbReference type="PROSITE" id="PS50085">
    <property type="entry name" value="RAPGAP"/>
    <property type="match status" value="1"/>
</dbReference>
<dbReference type="Gene3D" id="3.40.50.11210">
    <property type="entry name" value="Rap/Ran-GAP"/>
    <property type="match status" value="1"/>
</dbReference>
<keyword evidence="4" id="KW-1185">Reference proteome</keyword>
<sequence length="159" mass="18177">MTIRQILSNFFSLEKLDKAPREVFTPELQKDLLLLEEQEGSVNFKFGVIYAKEGQTTDDEMLSNERGSPGFESFLEILGERIRLKGWDKYRGGLDVKGTLDDMDIGSANSRSAIRRDLQSPLVCSDCYTDRGLRKIFCYLSPILSTGELFHYFSSPRFL</sequence>
<evidence type="ECO:0000313" key="3">
    <source>
        <dbReference type="EMBL" id="KAL0106661.1"/>
    </source>
</evidence>
<feature type="domain" description="Rap-GAP" evidence="2">
    <location>
        <begin position="32"/>
        <end position="159"/>
    </location>
</feature>
<evidence type="ECO:0000259" key="2">
    <source>
        <dbReference type="PROSITE" id="PS50085"/>
    </source>
</evidence>
<keyword evidence="1" id="KW-0343">GTPase activation</keyword>
<dbReference type="SUPFAM" id="SSF111347">
    <property type="entry name" value="Rap/Ran-GAP"/>
    <property type="match status" value="1"/>
</dbReference>
<dbReference type="PANTHER" id="PTHR15711">
    <property type="entry name" value="RAP GTPASE-ACTIVATING PROTEIN"/>
    <property type="match status" value="1"/>
</dbReference>
<evidence type="ECO:0000313" key="4">
    <source>
        <dbReference type="Proteomes" id="UP001430953"/>
    </source>
</evidence>
<dbReference type="Proteomes" id="UP001430953">
    <property type="component" value="Unassembled WGS sequence"/>
</dbReference>
<dbReference type="GO" id="GO:0051056">
    <property type="term" value="P:regulation of small GTPase mediated signal transduction"/>
    <property type="evidence" value="ECO:0007669"/>
    <property type="project" value="InterPro"/>
</dbReference>
<dbReference type="InterPro" id="IPR050989">
    <property type="entry name" value="Rap1_Ran_GAP"/>
</dbReference>
<evidence type="ECO:0000256" key="1">
    <source>
        <dbReference type="ARBA" id="ARBA00022468"/>
    </source>
</evidence>
<dbReference type="PANTHER" id="PTHR15711:SF62">
    <property type="entry name" value="GTPASE-ACTIVATING RAP_RAN-GAP DOMAIN-LIKE PROTEIN 3"/>
    <property type="match status" value="1"/>
</dbReference>
<comment type="caution">
    <text evidence="3">The sequence shown here is derived from an EMBL/GenBank/DDBJ whole genome shotgun (WGS) entry which is preliminary data.</text>
</comment>
<protein>
    <recommendedName>
        <fullName evidence="2">Rap-GAP domain-containing protein</fullName>
    </recommendedName>
</protein>
<dbReference type="Pfam" id="PF02145">
    <property type="entry name" value="Rap_GAP"/>
    <property type="match status" value="1"/>
</dbReference>
<gene>
    <name evidence="3" type="ORF">PUN28_015307</name>
</gene>
<organism evidence="3 4">
    <name type="scientific">Cardiocondyla obscurior</name>
    <dbReference type="NCBI Taxonomy" id="286306"/>
    <lineage>
        <taxon>Eukaryota</taxon>
        <taxon>Metazoa</taxon>
        <taxon>Ecdysozoa</taxon>
        <taxon>Arthropoda</taxon>
        <taxon>Hexapoda</taxon>
        <taxon>Insecta</taxon>
        <taxon>Pterygota</taxon>
        <taxon>Neoptera</taxon>
        <taxon>Endopterygota</taxon>
        <taxon>Hymenoptera</taxon>
        <taxon>Apocrita</taxon>
        <taxon>Aculeata</taxon>
        <taxon>Formicoidea</taxon>
        <taxon>Formicidae</taxon>
        <taxon>Myrmicinae</taxon>
        <taxon>Cardiocondyla</taxon>
    </lineage>
</organism>
<name>A0AAW2EW72_9HYME</name>
<proteinExistence type="predicted"/>
<dbReference type="AlphaFoldDB" id="A0AAW2EW72"/>
<dbReference type="InterPro" id="IPR035974">
    <property type="entry name" value="Rap/Ran-GAP_sf"/>
</dbReference>
<dbReference type="InterPro" id="IPR000331">
    <property type="entry name" value="Rap/Ran_GAP_dom"/>
</dbReference>
<accession>A0AAW2EW72</accession>
<dbReference type="EMBL" id="JADYXP020000017">
    <property type="protein sequence ID" value="KAL0106661.1"/>
    <property type="molecule type" value="Genomic_DNA"/>
</dbReference>
<dbReference type="GO" id="GO:0005096">
    <property type="term" value="F:GTPase activator activity"/>
    <property type="evidence" value="ECO:0007669"/>
    <property type="project" value="UniProtKB-KW"/>
</dbReference>